<dbReference type="Gene3D" id="1.10.555.10">
    <property type="entry name" value="Rho GTPase activation protein"/>
    <property type="match status" value="1"/>
</dbReference>
<organism evidence="2 4">
    <name type="scientific">Nesidiocoris tenuis</name>
    <dbReference type="NCBI Taxonomy" id="355587"/>
    <lineage>
        <taxon>Eukaryota</taxon>
        <taxon>Metazoa</taxon>
        <taxon>Ecdysozoa</taxon>
        <taxon>Arthropoda</taxon>
        <taxon>Hexapoda</taxon>
        <taxon>Insecta</taxon>
        <taxon>Pterygota</taxon>
        <taxon>Neoptera</taxon>
        <taxon>Paraneoptera</taxon>
        <taxon>Hemiptera</taxon>
        <taxon>Heteroptera</taxon>
        <taxon>Panheteroptera</taxon>
        <taxon>Cimicomorpha</taxon>
        <taxon>Miridae</taxon>
        <taxon>Dicyphina</taxon>
        <taxon>Nesidiocoris</taxon>
    </lineage>
</organism>
<dbReference type="InterPro" id="IPR052227">
    <property type="entry name" value="Arf-Rho-GAP_ANK-PH_domain"/>
</dbReference>
<dbReference type="OrthoDB" id="29546at2759"/>
<evidence type="ECO:0000259" key="1">
    <source>
        <dbReference type="PROSITE" id="PS50238"/>
    </source>
</evidence>
<dbReference type="GO" id="GO:0005547">
    <property type="term" value="F:phosphatidylinositol-3,4,5-trisphosphate binding"/>
    <property type="evidence" value="ECO:0007669"/>
    <property type="project" value="TreeGrafter"/>
</dbReference>
<gene>
    <name evidence="2" type="ORF">NTEN_LOCUS11749</name>
    <name evidence="3" type="ORF">NTEN_LOCUS11753</name>
</gene>
<dbReference type="GO" id="GO:0005737">
    <property type="term" value="C:cytoplasm"/>
    <property type="evidence" value="ECO:0007669"/>
    <property type="project" value="TreeGrafter"/>
</dbReference>
<dbReference type="PANTHER" id="PTHR45899">
    <property type="entry name" value="RHO GTPASE ACTIVATING PROTEIN AT 15B, ISOFORM C"/>
    <property type="match status" value="1"/>
</dbReference>
<dbReference type="GO" id="GO:0007165">
    <property type="term" value="P:signal transduction"/>
    <property type="evidence" value="ECO:0007669"/>
    <property type="project" value="InterPro"/>
</dbReference>
<keyword evidence="4" id="KW-1185">Reference proteome</keyword>
<proteinExistence type="predicted"/>
<dbReference type="PANTHER" id="PTHR45899:SF2">
    <property type="entry name" value="RHO GTPASE ACTIVATING PROTEIN AT 15B, ISOFORM C"/>
    <property type="match status" value="1"/>
</dbReference>
<dbReference type="Proteomes" id="UP000479000">
    <property type="component" value="Unassembled WGS sequence"/>
</dbReference>
<dbReference type="EMBL" id="CADCXU010017522">
    <property type="protein sequence ID" value="CAB0006272.1"/>
    <property type="molecule type" value="Genomic_DNA"/>
</dbReference>
<reference evidence="2 4" key="1">
    <citation type="submission" date="2020-02" db="EMBL/GenBank/DDBJ databases">
        <authorList>
            <person name="Ferguson B K."/>
        </authorList>
    </citation>
    <scope>NUCLEOTIDE SEQUENCE [LARGE SCALE GENOMIC DNA]</scope>
</reference>
<dbReference type="InterPro" id="IPR008936">
    <property type="entry name" value="Rho_GTPase_activation_prot"/>
</dbReference>
<dbReference type="SUPFAM" id="SSF48350">
    <property type="entry name" value="GTPase activation domain, GAP"/>
    <property type="match status" value="1"/>
</dbReference>
<protein>
    <recommendedName>
        <fullName evidence="1">Rho-GAP domain-containing protein</fullName>
    </recommendedName>
</protein>
<evidence type="ECO:0000313" key="2">
    <source>
        <dbReference type="EMBL" id="CAB0006272.1"/>
    </source>
</evidence>
<accession>A0A6H5GRV6</accession>
<dbReference type="AlphaFoldDB" id="A0A6H5GRV6"/>
<dbReference type="Pfam" id="PF00620">
    <property type="entry name" value="RhoGAP"/>
    <property type="match status" value="1"/>
</dbReference>
<evidence type="ECO:0000313" key="4">
    <source>
        <dbReference type="Proteomes" id="UP000479000"/>
    </source>
</evidence>
<dbReference type="SMART" id="SM00324">
    <property type="entry name" value="RhoGAP"/>
    <property type="match status" value="1"/>
</dbReference>
<dbReference type="EMBL" id="CADCXU010017523">
    <property type="protein sequence ID" value="CAB0006276.1"/>
    <property type="molecule type" value="Genomic_DNA"/>
</dbReference>
<sequence length="364" mass="41279">MSEGIYRRSGSSASVNKLMSLMRADAWSVQLSRTEYTEHDVSTVLKRFFRELPDPLFSSALHKFFCNAARTFHNLLGHYCFFFYTNIPSTNSTQNLTFLDAKCSANDKIGMYRTLLDKLPAVNYVTSRRLIGHLHFIAEQSDKNKMPVENLAAIWAPTLMSVEGKRNLEWSKKECEVISDLIAHYKAVFLVDCEEVDREKRIQEVLERVNSSPNLPPPKPSGDLKISVYIGAKSKESVTVVVSKAKHGCWRTMCEAGFQNRIRCPRTLLDRNGPGWRPVPASSPYGEGPGRCAALGLLGQQRLQRQLLPSRFEHDLPRNHAVELRNTLISDGQSLVLPRMISYTGWRPCCLASITIRTLYLKRV</sequence>
<name>A0A6H5GRV6_9HEMI</name>
<dbReference type="InterPro" id="IPR000198">
    <property type="entry name" value="RhoGAP_dom"/>
</dbReference>
<evidence type="ECO:0000313" key="3">
    <source>
        <dbReference type="EMBL" id="CAB0006276.1"/>
    </source>
</evidence>
<feature type="domain" description="Rho-GAP" evidence="1">
    <location>
        <begin position="1"/>
        <end position="189"/>
    </location>
</feature>
<dbReference type="PROSITE" id="PS50238">
    <property type="entry name" value="RHOGAP"/>
    <property type="match status" value="1"/>
</dbReference>